<feature type="coiled-coil region" evidence="1">
    <location>
        <begin position="768"/>
        <end position="810"/>
    </location>
</feature>
<feature type="compositionally biased region" description="Basic and acidic residues" evidence="2">
    <location>
        <begin position="530"/>
        <end position="543"/>
    </location>
</feature>
<protein>
    <recommendedName>
        <fullName evidence="5">Chromosome segregation ATPase</fullName>
    </recommendedName>
</protein>
<sequence>MVNISRLSTHPVPITARGLITVAGQGPSDSNGAGKSSFIAGLSLLHADEQWRLQSGAQAAAELLFTAELAGQESMHANADRGYIIGVFVPPAADSYDELEAAALTVWLRINRQSPHVELRWAHRLHVPYGETENERAGGADALWDALPKGNGRTDIRANRLARTLYGSTVRCVSFLSTSVRASLTANLLAQPLNELSPERIFDAVGALTGLTREIELEQKARAQEYEQAAKAEQAQEEYELWDGRMRVVEQGIADRQRARTLLAGAEDSWRARCARYLVDGVHEADRIATAVAAQESRLDDLEQQVAGASEEVDRLSDDQAFEQSGRARITAYEDLKAAEKALHDEHSQNVGKAETLTEQIGRLREEAAAADGRTEEQAAAEVQAAEEQIRAAQRAKGRTEHAVGVAAEALAAAERGEDVAVAQVRLLREQGITAVPLVDVISLAEEERAEWETRLLPYRHAVVAPAEAVPLLAALPGSLLVEDVDGFRAALADRAGKDGHIDTAAGVHGVAGFAEALTGRAGRISAARAGRERAGADDRAADEAAEQAQRARSRAEEHLRGSRAEAAATRVQNDIQRLRARNAAVDDELRGLAGALRTAKDGYEAALGERNARARQIEAATTVLANLKRERENNRARWTELREQRAELDLPRLHAAWAGTVETAEQHLTTLDEVEQRRSPADWDELCARQADEARAACFPPGDPEQNRPEELRVVDEQRRDRRSAAYVRLIPDVLRIVGGFLTEHERVDRDNATQIEQERAGKTRTLRGAQAALEEARLASEALRATTAKAIRTKLRQVSEEFDRLDQTYGGYGGSLDFPEPEAPADPKKPWQWTITPRWRRGEGKPPSSYRLRGNTAQMDDKAVKLVCAAALAGAQDRPLMLVLDELGRNLGSAHRRDAVALFENIGRDRAISVVGALQDDMERYAIGASSLYIKLRRPSDVMPYNQSPVVIGSEADTARVQLLTDWMTSFRPPT</sequence>
<accession>A0ABS2A5U5</accession>
<feature type="region of interest" description="Disordered" evidence="2">
    <location>
        <begin position="529"/>
        <end position="569"/>
    </location>
</feature>
<organism evidence="3 4">
    <name type="scientific">Paractinoplanes ovalisporus</name>
    <dbReference type="NCBI Taxonomy" id="2810368"/>
    <lineage>
        <taxon>Bacteria</taxon>
        <taxon>Bacillati</taxon>
        <taxon>Actinomycetota</taxon>
        <taxon>Actinomycetes</taxon>
        <taxon>Micromonosporales</taxon>
        <taxon>Micromonosporaceae</taxon>
        <taxon>Paractinoplanes</taxon>
    </lineage>
</organism>
<gene>
    <name evidence="3" type="ORF">JIG36_06460</name>
</gene>
<keyword evidence="1" id="KW-0175">Coiled coil</keyword>
<proteinExistence type="predicted"/>
<evidence type="ECO:0000313" key="3">
    <source>
        <dbReference type="EMBL" id="MBM2615204.1"/>
    </source>
</evidence>
<evidence type="ECO:0000256" key="2">
    <source>
        <dbReference type="SAM" id="MobiDB-lite"/>
    </source>
</evidence>
<feature type="compositionally biased region" description="Basic and acidic residues" evidence="2">
    <location>
        <begin position="554"/>
        <end position="564"/>
    </location>
</feature>
<feature type="coiled-coil region" evidence="1">
    <location>
        <begin position="618"/>
        <end position="645"/>
    </location>
</feature>
<evidence type="ECO:0000313" key="4">
    <source>
        <dbReference type="Proteomes" id="UP000632138"/>
    </source>
</evidence>
<comment type="caution">
    <text evidence="3">The sequence shown here is derived from an EMBL/GenBank/DDBJ whole genome shotgun (WGS) entry which is preliminary data.</text>
</comment>
<evidence type="ECO:0008006" key="5">
    <source>
        <dbReference type="Google" id="ProtNLM"/>
    </source>
</evidence>
<dbReference type="EMBL" id="JAENHP010000002">
    <property type="protein sequence ID" value="MBM2615204.1"/>
    <property type="molecule type" value="Genomic_DNA"/>
</dbReference>
<keyword evidence="4" id="KW-1185">Reference proteome</keyword>
<feature type="coiled-coil region" evidence="1">
    <location>
        <begin position="285"/>
        <end position="319"/>
    </location>
</feature>
<feature type="coiled-coil region" evidence="1">
    <location>
        <begin position="354"/>
        <end position="403"/>
    </location>
</feature>
<reference evidence="3 4" key="1">
    <citation type="submission" date="2021-01" db="EMBL/GenBank/DDBJ databases">
        <title>Actinoplanes sp. nov. LDG1-06 isolated from lichen.</title>
        <authorList>
            <person name="Saeng-In P."/>
            <person name="Phongsopitanun W."/>
            <person name="Kanchanasin P."/>
            <person name="Yuki M."/>
            <person name="Kudo T."/>
            <person name="Ohkuma M."/>
            <person name="Tanasupawat S."/>
        </authorList>
    </citation>
    <scope>NUCLEOTIDE SEQUENCE [LARGE SCALE GENOMIC DNA]</scope>
    <source>
        <strain evidence="3 4">LDG1-06</strain>
    </source>
</reference>
<dbReference type="Proteomes" id="UP000632138">
    <property type="component" value="Unassembled WGS sequence"/>
</dbReference>
<name>A0ABS2A5U5_9ACTN</name>
<evidence type="ECO:0000256" key="1">
    <source>
        <dbReference type="SAM" id="Coils"/>
    </source>
</evidence>